<dbReference type="Gene3D" id="3.40.980.10">
    <property type="entry name" value="MoaB/Mog-like domain"/>
    <property type="match status" value="1"/>
</dbReference>
<keyword evidence="1" id="KW-0460">Magnesium</keyword>
<dbReference type="Proteomes" id="UP000503336">
    <property type="component" value="Chromosome"/>
</dbReference>
<dbReference type="AlphaFoldDB" id="A0A7L5C3M2"/>
<proteinExistence type="predicted"/>
<keyword evidence="4" id="KW-1185">Reference proteome</keyword>
<sequence>MEFGPVPARAAAGLVLAHSIRVAGRRYAKGETLSAADAAALDEAGAAEVWVARLGPGDMPENDAAAAIAAPLDGPELTVSAPFTGRANVYAEAAGVLRVDSAAIGAANAVDEAVTIATLPDFARVAPRQMLATVKIIPYAAPADAVRAAAELAKGALRLHPFRPLRAALILTRTEGMKPKLIEKGAAALEARLAALGAEAAAHVETPHETTALAAALRAAAGDAVLILGGSATSDRRDVAPAAVVAAGGRITRFGAPVDPGNLLFIGELDGRPVLGLPGCARSPRLNGADWVLERMIAGLDVSAADIEEMGVGGLLKEIPSRPQPRDGKAARAKPGRPFVSAVLLAAGSSSRMRGADKLTEDAGGQPLIRRTTAALIASQADEVVVVLRPADEARRAALDGLRVRIVENNQAVEGMGASIRAGMAAIAPDADCALIALADMPEIGATEVDALIAAYDADEGREIIRAATGDGAPGNPVLFGRRFFEPLRALEGDEGARALLAAHADLVRLVKFGSAAARIDLDTPEDWANWRADA</sequence>
<dbReference type="InterPro" id="IPR029044">
    <property type="entry name" value="Nucleotide-diphossugar_trans"/>
</dbReference>
<dbReference type="CDD" id="cd04182">
    <property type="entry name" value="GT_2_like_f"/>
    <property type="match status" value="1"/>
</dbReference>
<dbReference type="GO" id="GO:0016779">
    <property type="term" value="F:nucleotidyltransferase activity"/>
    <property type="evidence" value="ECO:0007669"/>
    <property type="project" value="UniProtKB-ARBA"/>
</dbReference>
<dbReference type="InterPro" id="IPR012184">
    <property type="entry name" value="Bifunc_Mopterin-bd"/>
</dbReference>
<dbReference type="SUPFAM" id="SSF53218">
    <property type="entry name" value="Molybdenum cofactor biosynthesis proteins"/>
    <property type="match status" value="1"/>
</dbReference>
<protein>
    <submittedName>
        <fullName evidence="3">NTP transferase domain-containing protein</fullName>
    </submittedName>
</protein>
<dbReference type="EMBL" id="CP049056">
    <property type="protein sequence ID" value="QIE57096.1"/>
    <property type="molecule type" value="Genomic_DNA"/>
</dbReference>
<organism evidence="3 4">
    <name type="scientific">Pikeienuella piscinae</name>
    <dbReference type="NCBI Taxonomy" id="2748098"/>
    <lineage>
        <taxon>Bacteria</taxon>
        <taxon>Pseudomonadati</taxon>
        <taxon>Pseudomonadota</taxon>
        <taxon>Alphaproteobacteria</taxon>
        <taxon>Rhodobacterales</taxon>
        <taxon>Paracoccaceae</taxon>
        <taxon>Pikeienuella</taxon>
    </lineage>
</organism>
<dbReference type="InterPro" id="IPR036425">
    <property type="entry name" value="MoaB/Mog-like_dom_sf"/>
</dbReference>
<dbReference type="SUPFAM" id="SSF53448">
    <property type="entry name" value="Nucleotide-diphospho-sugar transferases"/>
    <property type="match status" value="1"/>
</dbReference>
<keyword evidence="3" id="KW-0808">Transferase</keyword>
<gene>
    <name evidence="3" type="ORF">G5B40_17610</name>
</gene>
<dbReference type="Pfam" id="PF12804">
    <property type="entry name" value="NTP_transf_3"/>
    <property type="match status" value="1"/>
</dbReference>
<evidence type="ECO:0000313" key="4">
    <source>
        <dbReference type="Proteomes" id="UP000503336"/>
    </source>
</evidence>
<dbReference type="InterPro" id="IPR001453">
    <property type="entry name" value="MoaB/Mog_dom"/>
</dbReference>
<reference evidence="3 4" key="1">
    <citation type="submission" date="2020-02" db="EMBL/GenBank/DDBJ databases">
        <title>complete genome sequence of Rhodobacteraceae bacterium.</title>
        <authorList>
            <person name="Park J."/>
            <person name="Kim Y.-S."/>
            <person name="Kim K.-H."/>
        </authorList>
    </citation>
    <scope>NUCLEOTIDE SEQUENCE [LARGE SCALE GENOMIC DNA]</scope>
    <source>
        <strain evidence="3 4">RR4-56</strain>
    </source>
</reference>
<dbReference type="KEGG" id="hdh:G5B40_17610"/>
<dbReference type="Pfam" id="PF00994">
    <property type="entry name" value="MoCF_biosynth"/>
    <property type="match status" value="1"/>
</dbReference>
<evidence type="ECO:0000256" key="1">
    <source>
        <dbReference type="ARBA" id="ARBA00022842"/>
    </source>
</evidence>
<dbReference type="PANTHER" id="PTHR43777:SF1">
    <property type="entry name" value="MOLYBDENUM COFACTOR CYTIDYLYLTRANSFERASE"/>
    <property type="match status" value="1"/>
</dbReference>
<dbReference type="RefSeq" id="WP_165101400.1">
    <property type="nucleotide sequence ID" value="NZ_CP049056.1"/>
</dbReference>
<dbReference type="SMART" id="SM00852">
    <property type="entry name" value="MoCF_biosynth"/>
    <property type="match status" value="1"/>
</dbReference>
<name>A0A7L5C3M2_9RHOB</name>
<dbReference type="InterPro" id="IPR025877">
    <property type="entry name" value="MobA-like_NTP_Trfase"/>
</dbReference>
<dbReference type="Gene3D" id="3.90.550.10">
    <property type="entry name" value="Spore Coat Polysaccharide Biosynthesis Protein SpsA, Chain A"/>
    <property type="match status" value="1"/>
</dbReference>
<evidence type="ECO:0000313" key="3">
    <source>
        <dbReference type="EMBL" id="QIE57096.1"/>
    </source>
</evidence>
<dbReference type="PIRSF" id="PIRSF036626">
    <property type="entry name" value="MPTBd_MobAlike"/>
    <property type="match status" value="1"/>
</dbReference>
<evidence type="ECO:0000259" key="2">
    <source>
        <dbReference type="SMART" id="SM00852"/>
    </source>
</evidence>
<accession>A0A7L5C3M2</accession>
<dbReference type="PANTHER" id="PTHR43777">
    <property type="entry name" value="MOLYBDENUM COFACTOR CYTIDYLYLTRANSFERASE"/>
    <property type="match status" value="1"/>
</dbReference>
<feature type="domain" description="MoaB/Mog" evidence="2">
    <location>
        <begin position="168"/>
        <end position="298"/>
    </location>
</feature>